<reference evidence="2" key="1">
    <citation type="submission" date="2022-11" db="UniProtKB">
        <authorList>
            <consortium name="WormBaseParasite"/>
        </authorList>
    </citation>
    <scope>IDENTIFICATION</scope>
</reference>
<accession>A0A914UR46</accession>
<dbReference type="AlphaFoldDB" id="A0A914UR46"/>
<proteinExistence type="predicted"/>
<evidence type="ECO:0000313" key="2">
    <source>
        <dbReference type="WBParaSite" id="PSAMB.scaffold1186size34750.g11490.t1"/>
    </source>
</evidence>
<evidence type="ECO:0000313" key="1">
    <source>
        <dbReference type="Proteomes" id="UP000887566"/>
    </source>
</evidence>
<dbReference type="Proteomes" id="UP000887566">
    <property type="component" value="Unplaced"/>
</dbReference>
<dbReference type="WBParaSite" id="PSAMB.scaffold1186size34750.g11490.t1">
    <property type="protein sequence ID" value="PSAMB.scaffold1186size34750.g11490.t1"/>
    <property type="gene ID" value="PSAMB.scaffold1186size34750.g11490"/>
</dbReference>
<organism evidence="1 2">
    <name type="scientific">Plectus sambesii</name>
    <dbReference type="NCBI Taxonomy" id="2011161"/>
    <lineage>
        <taxon>Eukaryota</taxon>
        <taxon>Metazoa</taxon>
        <taxon>Ecdysozoa</taxon>
        <taxon>Nematoda</taxon>
        <taxon>Chromadorea</taxon>
        <taxon>Plectida</taxon>
        <taxon>Plectina</taxon>
        <taxon>Plectoidea</taxon>
        <taxon>Plectidae</taxon>
        <taxon>Plectus</taxon>
    </lineage>
</organism>
<keyword evidence="1" id="KW-1185">Reference proteome</keyword>
<sequence length="244" mass="27635">MQGDTIEEEKIALDMDRVKQMVRMKRVLLSGKHLPETAPVVPSKLNPRDVLGEDGANVRDYRQQSLRAQSVFNRLYPATRAMHQTDLRFLDKCTRLQQLTNLRDRAWIDSAPTVTLVDDQTVLKLWSVQLKHFVCLHNEAKQRMGADIDDAATPNLLAFGVECAETPSLVESVKFKTRRRGIEVSILIKYDVEKLIVESDVELEGLSDVIQACALGAVPVDVMIRENLWLLVDRQLSDIPTDLC</sequence>
<name>A0A914UR46_9BILA</name>
<protein>
    <submittedName>
        <fullName evidence="2">Uncharacterized protein</fullName>
    </submittedName>
</protein>